<evidence type="ECO:0000313" key="3">
    <source>
        <dbReference type="Proteomes" id="UP001162780"/>
    </source>
</evidence>
<name>A0ABY7GPN7_9GAMM</name>
<reference evidence="2" key="1">
    <citation type="submission" date="2022-11" db="EMBL/GenBank/DDBJ databases">
        <title>Methylomonas rapida sp. nov., Carotenoid-Producing Obligate Methanotrophs with High Growth Characteristics and Biotechnological Potential.</title>
        <authorList>
            <person name="Tikhonova E.N."/>
            <person name="Suleimanov R.Z."/>
            <person name="Miroshnikov K."/>
            <person name="Oshkin I.Y."/>
            <person name="Belova S.E."/>
            <person name="Danilova O.V."/>
            <person name="Ashikhmin A."/>
            <person name="Konopkin A."/>
            <person name="But S.Y."/>
            <person name="Khmelenina V.N."/>
            <person name="Kuznetsov N."/>
            <person name="Pimenov N.V."/>
            <person name="Dedysh S.N."/>
        </authorList>
    </citation>
    <scope>NUCLEOTIDE SEQUENCE</scope>
    <source>
        <strain evidence="2">MP1</strain>
    </source>
</reference>
<sequence>MFRERREYRKKFNAFGQLHIGGEVLQFNCYDVSVKGAMIEVSPGELLASVADFEAFLREDRRAEIFIGELMLAGEVRIVWVREERGRLYMGLEFETVVHNAEKLWIKRRGYRQTKPFTAELFIDNERLLVEGINRSNDGLCVQSNKPHRPIKTNTPVKLQIKEFGLAALGKVVWVGDEDDSTKLGLQIVSIL</sequence>
<dbReference type="Pfam" id="PF07238">
    <property type="entry name" value="PilZ"/>
    <property type="match status" value="2"/>
</dbReference>
<proteinExistence type="predicted"/>
<organism evidence="2 3">
    <name type="scientific">Methylomonas rapida</name>
    <dbReference type="NCBI Taxonomy" id="2963939"/>
    <lineage>
        <taxon>Bacteria</taxon>
        <taxon>Pseudomonadati</taxon>
        <taxon>Pseudomonadota</taxon>
        <taxon>Gammaproteobacteria</taxon>
        <taxon>Methylococcales</taxon>
        <taxon>Methylococcaceae</taxon>
        <taxon>Methylomonas</taxon>
    </lineage>
</organism>
<dbReference type="RefSeq" id="WP_255187360.1">
    <property type="nucleotide sequence ID" value="NZ_CP113517.1"/>
</dbReference>
<protein>
    <submittedName>
        <fullName evidence="2">PilZ domain-containing protein</fullName>
    </submittedName>
</protein>
<dbReference type="Proteomes" id="UP001162780">
    <property type="component" value="Chromosome"/>
</dbReference>
<keyword evidence="3" id="KW-1185">Reference proteome</keyword>
<evidence type="ECO:0000259" key="1">
    <source>
        <dbReference type="Pfam" id="PF07238"/>
    </source>
</evidence>
<dbReference type="EMBL" id="CP113517">
    <property type="protein sequence ID" value="WAR46451.1"/>
    <property type="molecule type" value="Genomic_DNA"/>
</dbReference>
<evidence type="ECO:0000313" key="2">
    <source>
        <dbReference type="EMBL" id="WAR46451.1"/>
    </source>
</evidence>
<feature type="domain" description="PilZ" evidence="1">
    <location>
        <begin position="107"/>
        <end position="190"/>
    </location>
</feature>
<dbReference type="SUPFAM" id="SSF141371">
    <property type="entry name" value="PilZ domain-like"/>
    <property type="match status" value="1"/>
</dbReference>
<gene>
    <name evidence="2" type="ORF">NM686_008035</name>
</gene>
<dbReference type="InterPro" id="IPR009875">
    <property type="entry name" value="PilZ_domain"/>
</dbReference>
<feature type="domain" description="PilZ" evidence="1">
    <location>
        <begin position="5"/>
        <end position="101"/>
    </location>
</feature>
<accession>A0ABY7GPN7</accession>
<dbReference type="Gene3D" id="2.40.10.220">
    <property type="entry name" value="predicted glycosyltransferase like domains"/>
    <property type="match status" value="1"/>
</dbReference>